<dbReference type="RefSeq" id="WP_221336730.1">
    <property type="nucleotide sequence ID" value="NZ_BAABIX010000002.1"/>
</dbReference>
<keyword evidence="4" id="KW-1185">Reference proteome</keyword>
<feature type="transmembrane region" description="Helical" evidence="1">
    <location>
        <begin position="57"/>
        <end position="77"/>
    </location>
</feature>
<accession>A0A840PDJ7</accession>
<evidence type="ECO:0000313" key="4">
    <source>
        <dbReference type="Proteomes" id="UP000578449"/>
    </source>
</evidence>
<feature type="transmembrane region" description="Helical" evidence="1">
    <location>
        <begin position="160"/>
        <end position="178"/>
    </location>
</feature>
<keyword evidence="1" id="KW-0472">Membrane</keyword>
<reference evidence="3 4" key="1">
    <citation type="submission" date="2020-08" db="EMBL/GenBank/DDBJ databases">
        <title>Genomic Encyclopedia of Type Strains, Phase IV (KMG-IV): sequencing the most valuable type-strain genomes for metagenomic binning, comparative biology and taxonomic classification.</title>
        <authorList>
            <person name="Goeker M."/>
        </authorList>
    </citation>
    <scope>NUCLEOTIDE SEQUENCE [LARGE SCALE GENOMIC DNA]</scope>
    <source>
        <strain evidence="3 4">DSM 45615</strain>
    </source>
</reference>
<organism evidence="3 4">
    <name type="scientific">Thermocatellispora tengchongensis</name>
    <dbReference type="NCBI Taxonomy" id="1073253"/>
    <lineage>
        <taxon>Bacteria</taxon>
        <taxon>Bacillati</taxon>
        <taxon>Actinomycetota</taxon>
        <taxon>Actinomycetes</taxon>
        <taxon>Streptosporangiales</taxon>
        <taxon>Streptosporangiaceae</taxon>
        <taxon>Thermocatellispora</taxon>
    </lineage>
</organism>
<dbReference type="GO" id="GO:0004175">
    <property type="term" value="F:endopeptidase activity"/>
    <property type="evidence" value="ECO:0007669"/>
    <property type="project" value="UniProtKB-ARBA"/>
</dbReference>
<evidence type="ECO:0000313" key="3">
    <source>
        <dbReference type="EMBL" id="MBB5135500.1"/>
    </source>
</evidence>
<proteinExistence type="predicted"/>
<protein>
    <recommendedName>
        <fullName evidence="2">CAAX prenyl protease 2/Lysostaphin resistance protein A-like domain-containing protein</fullName>
    </recommendedName>
</protein>
<feature type="transmembrane region" description="Helical" evidence="1">
    <location>
        <begin position="218"/>
        <end position="235"/>
    </location>
</feature>
<keyword evidence="1" id="KW-1133">Transmembrane helix</keyword>
<dbReference type="AlphaFoldDB" id="A0A840PDJ7"/>
<feature type="transmembrane region" description="Helical" evidence="1">
    <location>
        <begin position="83"/>
        <end position="100"/>
    </location>
</feature>
<keyword evidence="1" id="KW-0812">Transmembrane</keyword>
<dbReference type="Pfam" id="PF02517">
    <property type="entry name" value="Rce1-like"/>
    <property type="match status" value="1"/>
</dbReference>
<dbReference type="InterPro" id="IPR003675">
    <property type="entry name" value="Rce1/LyrA-like_dom"/>
</dbReference>
<evidence type="ECO:0000256" key="1">
    <source>
        <dbReference type="SAM" id="Phobius"/>
    </source>
</evidence>
<dbReference type="GO" id="GO:0080120">
    <property type="term" value="P:CAAX-box protein maturation"/>
    <property type="evidence" value="ECO:0007669"/>
    <property type="project" value="UniProtKB-ARBA"/>
</dbReference>
<feature type="domain" description="CAAX prenyl protease 2/Lysostaphin resistance protein A-like" evidence="2">
    <location>
        <begin position="161"/>
        <end position="254"/>
    </location>
</feature>
<feature type="transmembrane region" description="Helical" evidence="1">
    <location>
        <begin position="121"/>
        <end position="140"/>
    </location>
</feature>
<dbReference type="Proteomes" id="UP000578449">
    <property type="component" value="Unassembled WGS sequence"/>
</dbReference>
<sequence length="265" mass="26840">MPPTLTSSALAGGLAATVAAFLAGVAIIPGSAATSVSVAGALIVASALAWRSGSAPALRTVIVVDLVVLFALAGAHLLDGAVLVWPVTVLLALGVAHLVNRRAPAPHPTSEWLRRGRLTPELPWLMALTVVASALALVAWARVADPPPPPFVAGLGDRPAWLLVLVIVAFAAVNGLAEEFLYRGVVQTELTALLGVVPAVVLQAAAFGVAHLGGFPSGWVGAAMAGMWGLVLGVIRVRTRGILAAYLAHLAADATIGAIGVTLLF</sequence>
<dbReference type="EMBL" id="JACHGN010000011">
    <property type="protein sequence ID" value="MBB5135500.1"/>
    <property type="molecule type" value="Genomic_DNA"/>
</dbReference>
<feature type="transmembrane region" description="Helical" evidence="1">
    <location>
        <begin position="30"/>
        <end position="50"/>
    </location>
</feature>
<evidence type="ECO:0000259" key="2">
    <source>
        <dbReference type="Pfam" id="PF02517"/>
    </source>
</evidence>
<feature type="transmembrane region" description="Helical" evidence="1">
    <location>
        <begin position="190"/>
        <end position="212"/>
    </location>
</feature>
<comment type="caution">
    <text evidence="3">The sequence shown here is derived from an EMBL/GenBank/DDBJ whole genome shotgun (WGS) entry which is preliminary data.</text>
</comment>
<feature type="transmembrane region" description="Helical" evidence="1">
    <location>
        <begin position="242"/>
        <end position="264"/>
    </location>
</feature>
<gene>
    <name evidence="3" type="ORF">HNP84_005244</name>
</gene>
<name>A0A840PDJ7_9ACTN</name>